<accession>A0ABR1E063</accession>
<keyword evidence="2" id="KW-1185">Reference proteome</keyword>
<gene>
    <name evidence="1" type="primary">Necator_chrV.g19199</name>
    <name evidence="1" type="ORF">RB195_014407</name>
</gene>
<proteinExistence type="predicted"/>
<comment type="caution">
    <text evidence="1">The sequence shown here is derived from an EMBL/GenBank/DDBJ whole genome shotgun (WGS) entry which is preliminary data.</text>
</comment>
<sequence length="97" mass="11354">MTRERYQHLAPSSKVATENRLRFFGHILRRPTDRLVPEEFVGFELKEATWPKTEVLEPSQKIEKVGQNYVQGLLTSAKMWVIPSGDDICRRLDQVKR</sequence>
<name>A0ABR1E063_NECAM</name>
<dbReference type="Proteomes" id="UP001303046">
    <property type="component" value="Unassembled WGS sequence"/>
</dbReference>
<dbReference type="EMBL" id="JAVFWL010000005">
    <property type="protein sequence ID" value="KAK6755995.1"/>
    <property type="molecule type" value="Genomic_DNA"/>
</dbReference>
<organism evidence="1 2">
    <name type="scientific">Necator americanus</name>
    <name type="common">Human hookworm</name>
    <dbReference type="NCBI Taxonomy" id="51031"/>
    <lineage>
        <taxon>Eukaryota</taxon>
        <taxon>Metazoa</taxon>
        <taxon>Ecdysozoa</taxon>
        <taxon>Nematoda</taxon>
        <taxon>Chromadorea</taxon>
        <taxon>Rhabditida</taxon>
        <taxon>Rhabditina</taxon>
        <taxon>Rhabditomorpha</taxon>
        <taxon>Strongyloidea</taxon>
        <taxon>Ancylostomatidae</taxon>
        <taxon>Bunostominae</taxon>
        <taxon>Necator</taxon>
    </lineage>
</organism>
<protein>
    <submittedName>
        <fullName evidence="1">Uncharacterized protein</fullName>
    </submittedName>
</protein>
<evidence type="ECO:0000313" key="1">
    <source>
        <dbReference type="EMBL" id="KAK6755995.1"/>
    </source>
</evidence>
<reference evidence="1 2" key="1">
    <citation type="submission" date="2023-08" db="EMBL/GenBank/DDBJ databases">
        <title>A Necator americanus chromosomal reference genome.</title>
        <authorList>
            <person name="Ilik V."/>
            <person name="Petrzelkova K.J."/>
            <person name="Pardy F."/>
            <person name="Fuh T."/>
            <person name="Niatou-Singa F.S."/>
            <person name="Gouil Q."/>
            <person name="Baker L."/>
            <person name="Ritchie M.E."/>
            <person name="Jex A.R."/>
            <person name="Gazzola D."/>
            <person name="Li H."/>
            <person name="Toshio Fujiwara R."/>
            <person name="Zhan B."/>
            <person name="Aroian R.V."/>
            <person name="Pafco B."/>
            <person name="Schwarz E.M."/>
        </authorList>
    </citation>
    <scope>NUCLEOTIDE SEQUENCE [LARGE SCALE GENOMIC DNA]</scope>
    <source>
        <strain evidence="1 2">Aroian</strain>
        <tissue evidence="1">Whole animal</tissue>
    </source>
</reference>
<evidence type="ECO:0000313" key="2">
    <source>
        <dbReference type="Proteomes" id="UP001303046"/>
    </source>
</evidence>